<dbReference type="Proteomes" id="UP001317963">
    <property type="component" value="Chromosome"/>
</dbReference>
<name>A0ABY6Q493_9GAMM</name>
<dbReference type="EMBL" id="CP036501">
    <property type="protein sequence ID" value="UZP73325.1"/>
    <property type="molecule type" value="Genomic_DNA"/>
</dbReference>
<feature type="compositionally biased region" description="Low complexity" evidence="1">
    <location>
        <begin position="69"/>
        <end position="98"/>
    </location>
</feature>
<keyword evidence="4" id="KW-1185">Reference proteome</keyword>
<gene>
    <name evidence="3" type="ORF">E0F26_00610</name>
</gene>
<organism evidence="3 4">
    <name type="scientific">Candidatus Paraluminiphilus aquimaris</name>
    <dbReference type="NCBI Taxonomy" id="2518994"/>
    <lineage>
        <taxon>Bacteria</taxon>
        <taxon>Pseudomonadati</taxon>
        <taxon>Pseudomonadota</taxon>
        <taxon>Gammaproteobacteria</taxon>
        <taxon>Cellvibrionales</taxon>
        <taxon>Halieaceae</taxon>
        <taxon>Candidatus Paraluminiphilus</taxon>
    </lineage>
</organism>
<evidence type="ECO:0000259" key="2">
    <source>
        <dbReference type="SMART" id="SM00834"/>
    </source>
</evidence>
<evidence type="ECO:0000256" key="1">
    <source>
        <dbReference type="SAM" id="MobiDB-lite"/>
    </source>
</evidence>
<evidence type="ECO:0000313" key="4">
    <source>
        <dbReference type="Proteomes" id="UP001317963"/>
    </source>
</evidence>
<dbReference type="NCBIfam" id="TIGR02605">
    <property type="entry name" value="CxxC_CxxC_SSSS"/>
    <property type="match status" value="1"/>
</dbReference>
<protein>
    <submittedName>
        <fullName evidence="3">Zinc ribbon domain-containing protein</fullName>
    </submittedName>
</protein>
<dbReference type="Pfam" id="PF09723">
    <property type="entry name" value="Zn_ribbon_8"/>
    <property type="match status" value="1"/>
</dbReference>
<sequence>MPIYEYVCGACGNALEALQKISDAPLTDCPECGAASLKKKVSAPAFRLAGSGWYETDFKTGAKKNLVNDSSTTSDSGSSSTSATSSSSATSTTKSSAD</sequence>
<reference evidence="3 4" key="1">
    <citation type="submission" date="2019-02" db="EMBL/GenBank/DDBJ databases">
        <title>Halieaceae_genomes.</title>
        <authorList>
            <person name="Li S.-H."/>
        </authorList>
    </citation>
    <scope>NUCLEOTIDE SEQUENCE [LARGE SCALE GENOMIC DNA]</scope>
    <source>
        <strain evidence="3 4">JH123</strain>
    </source>
</reference>
<proteinExistence type="predicted"/>
<evidence type="ECO:0000313" key="3">
    <source>
        <dbReference type="EMBL" id="UZP73325.1"/>
    </source>
</evidence>
<feature type="domain" description="Putative regulatory protein FmdB zinc ribbon" evidence="2">
    <location>
        <begin position="1"/>
        <end position="42"/>
    </location>
</feature>
<dbReference type="SMART" id="SM00834">
    <property type="entry name" value="CxxC_CXXC_SSSS"/>
    <property type="match status" value="1"/>
</dbReference>
<dbReference type="PANTHER" id="PTHR34404:SF2">
    <property type="entry name" value="CONSERVED SERINE RICH PROTEIN"/>
    <property type="match status" value="1"/>
</dbReference>
<dbReference type="InterPro" id="IPR013429">
    <property type="entry name" value="Regulatory_FmdB_Zinc_ribbon"/>
</dbReference>
<dbReference type="PANTHER" id="PTHR34404">
    <property type="entry name" value="REGULATORY PROTEIN, FMDB FAMILY"/>
    <property type="match status" value="1"/>
</dbReference>
<dbReference type="RefSeq" id="WP_279242103.1">
    <property type="nucleotide sequence ID" value="NZ_CP036501.1"/>
</dbReference>
<feature type="region of interest" description="Disordered" evidence="1">
    <location>
        <begin position="65"/>
        <end position="98"/>
    </location>
</feature>
<accession>A0ABY6Q493</accession>